<evidence type="ECO:0000256" key="2">
    <source>
        <dbReference type="RuleBase" id="RU369043"/>
    </source>
</evidence>
<evidence type="ECO:0000256" key="1">
    <source>
        <dbReference type="ARBA" id="ARBA00022737"/>
    </source>
</evidence>
<dbReference type="AlphaFoldDB" id="A0A2H9ZZU0"/>
<proteinExistence type="predicted"/>
<evidence type="ECO:0000259" key="3">
    <source>
        <dbReference type="PROSITE" id="PS51671"/>
    </source>
</evidence>
<gene>
    <name evidence="4" type="ORF">AXF42_Ash018719</name>
</gene>
<evidence type="ECO:0000313" key="5">
    <source>
        <dbReference type="Proteomes" id="UP000236161"/>
    </source>
</evidence>
<dbReference type="Gene3D" id="3.30.70.260">
    <property type="match status" value="1"/>
</dbReference>
<sequence>MLPASPPADSSTALKFSAAQPALRASPLEWRLKLTSQSTKFALMTTVLIAKFSSALIRNRRHRGRSKPEVLEILPRKKMVVAGRTELEWPGYIDEYEKLVLLMSSPRVVIDNGVCPAATVVKVDSAKKHRFLLEVVQLLSDLNLSINKAYFSSDGGWFMDVFHVMDEFGRKLTDERVISFIEETLEAGIACKADVVHGGLTILELRGADRPGLLSEVFAVLADLRCAVMDARVWTHNGRIAALLFVADEDSGESIDEPSRIRCIDSRLSHVLRGRTQVVSTPVANADRRLHQMLFADRDYEKASSPPAVFVQSLVERGYSIVTVHCRDRPKLLFDIVCTLTDMEYVVFHGTARTEGDQAHQEFYIRHSDGSPISSEAERQRVLQCLQAAIERRAQGLKLEICAVERRGLLSEVTRTFRENGLLVKRAEVSTKGQISSSVFVVTDASGSMPDSGTVDSVRRRMESVSLTVKEEPAPQIGEKEFEEVGIRSSSLLGLLNLGSLVLRNLYSLGSIRSLS</sequence>
<feature type="domain" description="ACT" evidence="3">
    <location>
        <begin position="202"/>
        <end position="277"/>
    </location>
</feature>
<reference evidence="4 5" key="1">
    <citation type="journal article" date="2017" name="Nature">
        <title>The Apostasia genome and the evolution of orchids.</title>
        <authorList>
            <person name="Zhang G.Q."/>
            <person name="Liu K.W."/>
            <person name="Li Z."/>
            <person name="Lohaus R."/>
            <person name="Hsiao Y.Y."/>
            <person name="Niu S.C."/>
            <person name="Wang J.Y."/>
            <person name="Lin Y.C."/>
            <person name="Xu Q."/>
            <person name="Chen L.J."/>
            <person name="Yoshida K."/>
            <person name="Fujiwara S."/>
            <person name="Wang Z.W."/>
            <person name="Zhang Y.Q."/>
            <person name="Mitsuda N."/>
            <person name="Wang M."/>
            <person name="Liu G.H."/>
            <person name="Pecoraro L."/>
            <person name="Huang H.X."/>
            <person name="Xiao X.J."/>
            <person name="Lin M."/>
            <person name="Wu X.Y."/>
            <person name="Wu W.L."/>
            <person name="Chen Y.Y."/>
            <person name="Chang S.B."/>
            <person name="Sakamoto S."/>
            <person name="Ohme-Takagi M."/>
            <person name="Yagi M."/>
            <person name="Zeng S.J."/>
            <person name="Shen C.Y."/>
            <person name="Yeh C.M."/>
            <person name="Luo Y.B."/>
            <person name="Tsai W.C."/>
            <person name="Van de Peer Y."/>
            <person name="Liu Z.J."/>
        </authorList>
    </citation>
    <scope>NUCLEOTIDE SEQUENCE [LARGE SCALE GENOMIC DNA]</scope>
    <source>
        <strain evidence="5">cv. Shenzhen</strain>
        <tissue evidence="4">Stem</tissue>
    </source>
</reference>
<dbReference type="EMBL" id="KZ452209">
    <property type="protein sequence ID" value="PKA48777.1"/>
    <property type="molecule type" value="Genomic_DNA"/>
</dbReference>
<dbReference type="GO" id="GO:0016597">
    <property type="term" value="F:amino acid binding"/>
    <property type="evidence" value="ECO:0007669"/>
    <property type="project" value="UniProtKB-UniRule"/>
</dbReference>
<dbReference type="PROSITE" id="PS51671">
    <property type="entry name" value="ACT"/>
    <property type="match status" value="2"/>
</dbReference>
<dbReference type="Pfam" id="PF01842">
    <property type="entry name" value="ACT"/>
    <property type="match status" value="1"/>
</dbReference>
<protein>
    <recommendedName>
        <fullName evidence="2">ACT domain-containing protein ACR</fullName>
    </recommendedName>
    <alternativeName>
        <fullName evidence="2">Protein ACT DOMAIN REPEATS</fullName>
    </alternativeName>
</protein>
<dbReference type="OrthoDB" id="2019938at2759"/>
<dbReference type="Pfam" id="PF24931">
    <property type="entry name" value="ACT_ACR9_3rd"/>
    <property type="match status" value="1"/>
</dbReference>
<organism evidence="4 5">
    <name type="scientific">Apostasia shenzhenica</name>
    <dbReference type="NCBI Taxonomy" id="1088818"/>
    <lineage>
        <taxon>Eukaryota</taxon>
        <taxon>Viridiplantae</taxon>
        <taxon>Streptophyta</taxon>
        <taxon>Embryophyta</taxon>
        <taxon>Tracheophyta</taxon>
        <taxon>Spermatophyta</taxon>
        <taxon>Magnoliopsida</taxon>
        <taxon>Liliopsida</taxon>
        <taxon>Asparagales</taxon>
        <taxon>Orchidaceae</taxon>
        <taxon>Apostasioideae</taxon>
        <taxon>Apostasia</taxon>
    </lineage>
</organism>
<dbReference type="CDD" id="cd04897">
    <property type="entry name" value="ACT_ACR_3"/>
    <property type="match status" value="1"/>
</dbReference>
<dbReference type="InterPro" id="IPR002912">
    <property type="entry name" value="ACT_dom"/>
</dbReference>
<keyword evidence="1 2" id="KW-0677">Repeat</keyword>
<keyword evidence="5" id="KW-1185">Reference proteome</keyword>
<name>A0A2H9ZZU0_9ASPA</name>
<comment type="function">
    <text evidence="2">Binds amino acids.</text>
</comment>
<accession>A0A2H9ZZU0</accession>
<dbReference type="PANTHER" id="PTHR31096">
    <property type="entry name" value="ACT DOMAIN-CONTAINING PROTEIN ACR4-RELATED"/>
    <property type="match status" value="1"/>
</dbReference>
<dbReference type="InterPro" id="IPR045865">
    <property type="entry name" value="ACT-like_dom_sf"/>
</dbReference>
<dbReference type="PANTHER" id="PTHR31096:SF6">
    <property type="entry name" value="ACT DOMAIN-CONTAINING PROTEIN ACR8"/>
    <property type="match status" value="1"/>
</dbReference>
<evidence type="ECO:0000313" key="4">
    <source>
        <dbReference type="EMBL" id="PKA48777.1"/>
    </source>
</evidence>
<feature type="domain" description="ACT" evidence="3">
    <location>
        <begin position="398"/>
        <end position="476"/>
    </location>
</feature>
<dbReference type="SUPFAM" id="SSF55021">
    <property type="entry name" value="ACT-like"/>
    <property type="match status" value="4"/>
</dbReference>
<dbReference type="Proteomes" id="UP000236161">
    <property type="component" value="Unassembled WGS sequence"/>
</dbReference>
<dbReference type="InterPro" id="IPR040217">
    <property type="entry name" value="ACR1-12"/>
</dbReference>